<protein>
    <submittedName>
        <fullName evidence="1">Uncharacterized protein</fullName>
    </submittedName>
</protein>
<reference evidence="1" key="1">
    <citation type="journal article" date="2023" name="Int. J. Syst. Evol. Microbiol.">
        <title>&lt;i&gt;Shewanella septentrionalis&lt;/i&gt; sp. nov. and &lt;i&gt;Shewanella holmiensis&lt;/i&gt; sp. nov., isolated from Baltic Sea water and sediments.</title>
        <authorList>
            <person name="Martin-Rodriguez A.J."/>
            <person name="Thorell K."/>
            <person name="Joffre E."/>
            <person name="Jensie-Markopoulos S."/>
            <person name="Moore E.R.B."/>
            <person name="Sjoling A."/>
        </authorList>
    </citation>
    <scope>NUCLEOTIDE SEQUENCE</scope>
    <source>
        <strain evidence="1">SP1S2-7</strain>
    </source>
</reference>
<keyword evidence="2" id="KW-1185">Reference proteome</keyword>
<gene>
    <name evidence="1" type="ORF">NE535_03650</name>
</gene>
<accession>A0A9X3AU56</accession>
<proteinExistence type="predicted"/>
<dbReference type="Proteomes" id="UP001155546">
    <property type="component" value="Unassembled WGS sequence"/>
</dbReference>
<dbReference type="RefSeq" id="WP_261297332.1">
    <property type="nucleotide sequence ID" value="NZ_JAMTCD010000003.1"/>
</dbReference>
<name>A0A9X3AU56_9GAMM</name>
<evidence type="ECO:0000313" key="2">
    <source>
        <dbReference type="Proteomes" id="UP001155546"/>
    </source>
</evidence>
<dbReference type="EMBL" id="JAMTCD010000003">
    <property type="protein sequence ID" value="MCT7940894.1"/>
    <property type="molecule type" value="Genomic_DNA"/>
</dbReference>
<dbReference type="AlphaFoldDB" id="A0A9X3AU56"/>
<sequence length="197" mass="21657">MTFSWAKILMILIVVGLSTSFLATNHTLISAQLNYSAAPSCTSSSATAIDNCVIAYHQSNQSDVNHPHLIVDINDSVINGEITANYPSTVIGTSLFYLVDIASVNTQSSKLPISNDIHYVPTYSARYINLAQHYSDEIRPSYLLAYEFISPPVPSLAIGYQIDFSPQLDWTLSTVSAPSRLSGWKESNLLFVHTHIC</sequence>
<evidence type="ECO:0000313" key="1">
    <source>
        <dbReference type="EMBL" id="MCT7940894.1"/>
    </source>
</evidence>
<comment type="caution">
    <text evidence="1">The sequence shown here is derived from an EMBL/GenBank/DDBJ whole genome shotgun (WGS) entry which is preliminary data.</text>
</comment>
<organism evidence="1 2">
    <name type="scientific">Shewanella holmiensis</name>
    <dbReference type="NCBI Taxonomy" id="2952222"/>
    <lineage>
        <taxon>Bacteria</taxon>
        <taxon>Pseudomonadati</taxon>
        <taxon>Pseudomonadota</taxon>
        <taxon>Gammaproteobacteria</taxon>
        <taxon>Alteromonadales</taxon>
        <taxon>Shewanellaceae</taxon>
        <taxon>Shewanella</taxon>
    </lineage>
</organism>